<reference evidence="2 4" key="1">
    <citation type="submission" date="2008-03" db="EMBL/GenBank/DDBJ databases">
        <title>Annotation of Ixodes scapularis.</title>
        <authorList>
            <consortium name="Ixodes scapularis Genome Project Consortium"/>
            <person name="Caler E."/>
            <person name="Hannick L.I."/>
            <person name="Bidwell S."/>
            <person name="Joardar V."/>
            <person name="Thiagarajan M."/>
            <person name="Amedeo P."/>
            <person name="Galinsky K.J."/>
            <person name="Schobel S."/>
            <person name="Inman J."/>
            <person name="Hostetler J."/>
            <person name="Miller J."/>
            <person name="Hammond M."/>
            <person name="Megy K."/>
            <person name="Lawson D."/>
            <person name="Kodira C."/>
            <person name="Sutton G."/>
            <person name="Meyer J."/>
            <person name="Hill C.A."/>
            <person name="Birren B."/>
            <person name="Nene V."/>
            <person name="Collins F."/>
            <person name="Alarcon-Chaidez F."/>
            <person name="Wikel S."/>
            <person name="Strausberg R."/>
        </authorList>
    </citation>
    <scope>NUCLEOTIDE SEQUENCE [LARGE SCALE GENOMIC DNA]</scope>
    <source>
        <strain evidence="4">Wikel</strain>
        <strain evidence="2">Wikel colony</strain>
    </source>
</reference>
<evidence type="ECO:0000256" key="1">
    <source>
        <dbReference type="SAM" id="MobiDB-lite"/>
    </source>
</evidence>
<dbReference type="VEuPathDB" id="VectorBase:ISCI002271"/>
<organism>
    <name type="scientific">Ixodes scapularis</name>
    <name type="common">Black-legged tick</name>
    <name type="synonym">Deer tick</name>
    <dbReference type="NCBI Taxonomy" id="6945"/>
    <lineage>
        <taxon>Eukaryota</taxon>
        <taxon>Metazoa</taxon>
        <taxon>Ecdysozoa</taxon>
        <taxon>Arthropoda</taxon>
        <taxon>Chelicerata</taxon>
        <taxon>Arachnida</taxon>
        <taxon>Acari</taxon>
        <taxon>Parasitiformes</taxon>
        <taxon>Ixodida</taxon>
        <taxon>Ixodoidea</taxon>
        <taxon>Ixodidae</taxon>
        <taxon>Ixodinae</taxon>
        <taxon>Ixodes</taxon>
    </lineage>
</organism>
<dbReference type="EMBL" id="DS686826">
    <property type="protein sequence ID" value="EEC04445.1"/>
    <property type="molecule type" value="Genomic_DNA"/>
</dbReference>
<accession>B7PCX3</accession>
<dbReference type="VEuPathDB" id="VectorBase:ISCW002271"/>
<dbReference type="Proteomes" id="UP000001555">
    <property type="component" value="Unassembled WGS sequence"/>
</dbReference>
<reference evidence="3" key="2">
    <citation type="submission" date="2020-05" db="UniProtKB">
        <authorList>
            <consortium name="EnsemblMetazoa"/>
        </authorList>
    </citation>
    <scope>IDENTIFICATION</scope>
    <source>
        <strain evidence="3">wikel</strain>
    </source>
</reference>
<gene>
    <name evidence="2" type="ORF">IscW_ISCW002271</name>
</gene>
<feature type="region of interest" description="Disordered" evidence="1">
    <location>
        <begin position="1"/>
        <end position="61"/>
    </location>
</feature>
<dbReference type="PaxDb" id="6945-B7PCX3"/>
<evidence type="ECO:0000313" key="4">
    <source>
        <dbReference type="Proteomes" id="UP000001555"/>
    </source>
</evidence>
<dbReference type="EMBL" id="ABJB010131206">
    <property type="status" value="NOT_ANNOTATED_CDS"/>
    <property type="molecule type" value="Genomic_DNA"/>
</dbReference>
<dbReference type="HOGENOM" id="CLU_2925159_0_0_1"/>
<dbReference type="EnsemblMetazoa" id="ISCW002271-RA">
    <property type="protein sequence ID" value="ISCW002271-PA"/>
    <property type="gene ID" value="ISCW002271"/>
</dbReference>
<evidence type="ECO:0000313" key="2">
    <source>
        <dbReference type="EMBL" id="EEC04445.1"/>
    </source>
</evidence>
<name>B7PCX3_IXOSC</name>
<evidence type="ECO:0000313" key="3">
    <source>
        <dbReference type="EnsemblMetazoa" id="ISCW002271-PA"/>
    </source>
</evidence>
<dbReference type="InParanoid" id="B7PCX3"/>
<keyword evidence="4" id="KW-1185">Reference proteome</keyword>
<feature type="compositionally biased region" description="Basic and acidic residues" evidence="1">
    <location>
        <begin position="33"/>
        <end position="61"/>
    </location>
</feature>
<protein>
    <submittedName>
        <fullName evidence="2 3">Uncharacterized protein</fullName>
    </submittedName>
</protein>
<feature type="compositionally biased region" description="Basic and acidic residues" evidence="1">
    <location>
        <begin position="12"/>
        <end position="23"/>
    </location>
</feature>
<proteinExistence type="predicted"/>
<sequence>MWRTEAPITAKDGAEEAKREGGEGVHLSSETTIRVDKGSRRPEDEDREPGSKTGDDRLSME</sequence>
<dbReference type="AlphaFoldDB" id="B7PCX3"/>